<evidence type="ECO:0000259" key="6">
    <source>
        <dbReference type="PROSITE" id="PS50011"/>
    </source>
</evidence>
<gene>
    <name evidence="7" type="ORF">Scep_002588</name>
</gene>
<keyword evidence="5" id="KW-0732">Signal</keyword>
<feature type="signal peptide" evidence="5">
    <location>
        <begin position="1"/>
        <end position="15"/>
    </location>
</feature>
<dbReference type="PROSITE" id="PS50011">
    <property type="entry name" value="PROTEIN_KINASE_DOM"/>
    <property type="match status" value="1"/>
</dbReference>
<comment type="subcellular location">
    <subcellularLocation>
        <location evidence="1">Membrane</location>
    </subcellularLocation>
</comment>
<keyword evidence="3" id="KW-0472">Membrane</keyword>
<dbReference type="InterPro" id="IPR011009">
    <property type="entry name" value="Kinase-like_dom_sf"/>
</dbReference>
<dbReference type="GO" id="GO:0004674">
    <property type="term" value="F:protein serine/threonine kinase activity"/>
    <property type="evidence" value="ECO:0007669"/>
    <property type="project" value="UniProtKB-KW"/>
</dbReference>
<keyword evidence="8" id="KW-1185">Reference proteome</keyword>
<evidence type="ECO:0000313" key="7">
    <source>
        <dbReference type="EMBL" id="KAK9167397.1"/>
    </source>
</evidence>
<dbReference type="Pfam" id="PF07714">
    <property type="entry name" value="PK_Tyr_Ser-Thr"/>
    <property type="match status" value="1"/>
</dbReference>
<evidence type="ECO:0000256" key="4">
    <source>
        <dbReference type="PROSITE-ProRule" id="PRU10141"/>
    </source>
</evidence>
<dbReference type="PROSITE" id="PS00107">
    <property type="entry name" value="PROTEIN_KINASE_ATP"/>
    <property type="match status" value="1"/>
</dbReference>
<dbReference type="InterPro" id="IPR020635">
    <property type="entry name" value="Tyr_kinase_cat_dom"/>
</dbReference>
<evidence type="ECO:0000256" key="3">
    <source>
        <dbReference type="ARBA" id="ARBA00023136"/>
    </source>
</evidence>
<evidence type="ECO:0000313" key="8">
    <source>
        <dbReference type="Proteomes" id="UP001419268"/>
    </source>
</evidence>
<dbReference type="EMBL" id="JBBNAG010000001">
    <property type="protein sequence ID" value="KAK9167397.1"/>
    <property type="molecule type" value="Genomic_DNA"/>
</dbReference>
<dbReference type="GO" id="GO:0016020">
    <property type="term" value="C:membrane"/>
    <property type="evidence" value="ECO:0007669"/>
    <property type="project" value="UniProtKB-SubCell"/>
</dbReference>
<dbReference type="InterPro" id="IPR000719">
    <property type="entry name" value="Prot_kinase_dom"/>
</dbReference>
<keyword evidence="2" id="KW-0808">Transferase</keyword>
<sequence>MFALCVLMSFSLVSSDSRDDNLSRLECLLGEGGFGRVYKGRLENGQVAAIKQLDKNGLQGNIQFLVEVLMLSLLHHQNLVNLIGYCADGDQRLLVALKSCHIVAAMRSPLTEPADHRFLAIALSRIADRYRLRCRQSASVREIALSQCCLPTSVPVPAPDWNSDSVSVSGHHLAIALDDTILRIDGLGSCSALA</sequence>
<comment type="caution">
    <text evidence="7">The sequence shown here is derived from an EMBL/GenBank/DDBJ whole genome shotgun (WGS) entry which is preliminary data.</text>
</comment>
<keyword evidence="4" id="KW-0547">Nucleotide-binding</keyword>
<dbReference type="Proteomes" id="UP001419268">
    <property type="component" value="Unassembled WGS sequence"/>
</dbReference>
<dbReference type="SUPFAM" id="SSF56112">
    <property type="entry name" value="Protein kinase-like (PK-like)"/>
    <property type="match status" value="1"/>
</dbReference>
<dbReference type="Gene3D" id="3.30.200.20">
    <property type="entry name" value="Phosphorylase Kinase, domain 1"/>
    <property type="match status" value="1"/>
</dbReference>
<feature type="domain" description="Protein kinase" evidence="6">
    <location>
        <begin position="23"/>
        <end position="194"/>
    </location>
</feature>
<keyword evidence="2" id="KW-0723">Serine/threonine-protein kinase</keyword>
<dbReference type="GO" id="GO:0005524">
    <property type="term" value="F:ATP binding"/>
    <property type="evidence" value="ECO:0007669"/>
    <property type="project" value="UniProtKB-UniRule"/>
</dbReference>
<keyword evidence="2" id="KW-0418">Kinase</keyword>
<dbReference type="InterPro" id="IPR001245">
    <property type="entry name" value="Ser-Thr/Tyr_kinase_cat_dom"/>
</dbReference>
<dbReference type="GO" id="GO:0004713">
    <property type="term" value="F:protein tyrosine kinase activity"/>
    <property type="evidence" value="ECO:0007669"/>
    <property type="project" value="InterPro"/>
</dbReference>
<dbReference type="FunFam" id="3.30.200.20:FF:000015">
    <property type="entry name" value="Somatic embryogenesis receptor kinase 1"/>
    <property type="match status" value="1"/>
</dbReference>
<protein>
    <recommendedName>
        <fullName evidence="6">Protein kinase domain-containing protein</fullName>
    </recommendedName>
</protein>
<dbReference type="PANTHER" id="PTHR47985">
    <property type="entry name" value="OS07G0668900 PROTEIN"/>
    <property type="match status" value="1"/>
</dbReference>
<feature type="chain" id="PRO_5042998410" description="Protein kinase domain-containing protein" evidence="5">
    <location>
        <begin position="16"/>
        <end position="194"/>
    </location>
</feature>
<evidence type="ECO:0000256" key="5">
    <source>
        <dbReference type="SAM" id="SignalP"/>
    </source>
</evidence>
<organism evidence="7 8">
    <name type="scientific">Stephania cephalantha</name>
    <dbReference type="NCBI Taxonomy" id="152367"/>
    <lineage>
        <taxon>Eukaryota</taxon>
        <taxon>Viridiplantae</taxon>
        <taxon>Streptophyta</taxon>
        <taxon>Embryophyta</taxon>
        <taxon>Tracheophyta</taxon>
        <taxon>Spermatophyta</taxon>
        <taxon>Magnoliopsida</taxon>
        <taxon>Ranunculales</taxon>
        <taxon>Menispermaceae</taxon>
        <taxon>Menispermoideae</taxon>
        <taxon>Cissampelideae</taxon>
        <taxon>Stephania</taxon>
    </lineage>
</organism>
<dbReference type="AlphaFoldDB" id="A0AAP0LA66"/>
<evidence type="ECO:0000256" key="1">
    <source>
        <dbReference type="ARBA" id="ARBA00004370"/>
    </source>
</evidence>
<dbReference type="InterPro" id="IPR017441">
    <property type="entry name" value="Protein_kinase_ATP_BS"/>
</dbReference>
<keyword evidence="4" id="KW-0067">ATP-binding</keyword>
<feature type="binding site" evidence="4">
    <location>
        <position position="51"/>
    </location>
    <ligand>
        <name>ATP</name>
        <dbReference type="ChEBI" id="CHEBI:30616"/>
    </ligand>
</feature>
<dbReference type="SMART" id="SM00219">
    <property type="entry name" value="TyrKc"/>
    <property type="match status" value="1"/>
</dbReference>
<reference evidence="7 8" key="1">
    <citation type="submission" date="2024-01" db="EMBL/GenBank/DDBJ databases">
        <title>Genome assemblies of Stephania.</title>
        <authorList>
            <person name="Yang L."/>
        </authorList>
    </citation>
    <scope>NUCLEOTIDE SEQUENCE [LARGE SCALE GENOMIC DNA]</scope>
    <source>
        <strain evidence="7">JXDWG</strain>
        <tissue evidence="7">Leaf</tissue>
    </source>
</reference>
<accession>A0AAP0LA66</accession>
<evidence type="ECO:0000256" key="2">
    <source>
        <dbReference type="ARBA" id="ARBA00022527"/>
    </source>
</evidence>
<name>A0AAP0LA66_9MAGN</name>
<dbReference type="PANTHER" id="PTHR47985:SF44">
    <property type="entry name" value="SERINE_THREONINE-PROTEIN KINASE PBS1"/>
    <property type="match status" value="1"/>
</dbReference>
<proteinExistence type="predicted"/>